<dbReference type="InterPro" id="IPR005905">
    <property type="entry name" value="D_ala_D_ala"/>
</dbReference>
<evidence type="ECO:0000313" key="23">
    <source>
        <dbReference type="EMBL" id="RCX33436.1"/>
    </source>
</evidence>
<dbReference type="SUPFAM" id="SSF56059">
    <property type="entry name" value="Glutathione synthetase ATP-binding domain-like"/>
    <property type="match status" value="1"/>
</dbReference>
<feature type="binding site" evidence="20">
    <location>
        <position position="272"/>
    </location>
    <ligand>
        <name>Mg(2+)</name>
        <dbReference type="ChEBI" id="CHEBI:18420"/>
        <label>2</label>
    </ligand>
</feature>
<evidence type="ECO:0000256" key="2">
    <source>
        <dbReference type="ARBA" id="ARBA00003921"/>
    </source>
</evidence>
<reference evidence="23 24" key="1">
    <citation type="submission" date="2018-07" db="EMBL/GenBank/DDBJ databases">
        <title>Genomic Encyclopedia of Type Strains, Phase IV (KMG-IV): sequencing the most valuable type-strain genomes for metagenomic binning, comparative biology and taxonomic classification.</title>
        <authorList>
            <person name="Goeker M."/>
        </authorList>
    </citation>
    <scope>NUCLEOTIDE SEQUENCE [LARGE SCALE GENOMIC DNA]</scope>
    <source>
        <strain evidence="23 24">DSM 26407</strain>
    </source>
</reference>
<protein>
    <recommendedName>
        <fullName evidence="6 18">D-alanine--D-alanine ligase</fullName>
        <ecNumber evidence="6 18">6.3.2.4</ecNumber>
    </recommendedName>
    <alternativeName>
        <fullName evidence="18">D-Ala-D-Ala ligase</fullName>
    </alternativeName>
    <alternativeName>
        <fullName evidence="18">D-alanylalanine synthetase</fullName>
    </alternativeName>
</protein>
<organism evidence="23 24">
    <name type="scientific">Thioalbus denitrificans</name>
    <dbReference type="NCBI Taxonomy" id="547122"/>
    <lineage>
        <taxon>Bacteria</taxon>
        <taxon>Pseudomonadati</taxon>
        <taxon>Pseudomonadota</taxon>
        <taxon>Gammaproteobacteria</taxon>
        <taxon>Chromatiales</taxon>
        <taxon>Ectothiorhodospiraceae</taxon>
        <taxon>Thioalbus</taxon>
    </lineage>
</organism>
<sequence length="317" mass="33731">MAIETRPVSDYGRVAVLMGGWSAEREVSLKSGAAVLAALQRAGVDAHGIDAGRDILAVLEQGRFDRVFIVLHGRGGEDGVIQGALELLELPYTGSGVLGSALGMDKLRCKRLWQGAGLPTPDYAELRSEAECAEAAQRLGLPLAVKPATEGSSIGITKVTSLDQLTAAWRAAAEFDPVVLAEHWVEGGEYTVAVLGETALPAIRLETPRSFYDYEAKYFADDTRYHCPCGLEPARERELAGLALEAYRAVGASGWGRVDVMMDAAGGLWLLEVNTVPGMTDHSLVPMAARAAGLGFEALVLRILDTSFPREVAHGTA</sequence>
<feature type="binding site" evidence="20">
    <location>
        <position position="272"/>
    </location>
    <ligand>
        <name>Mg(2+)</name>
        <dbReference type="ChEBI" id="CHEBI:18420"/>
        <label>1</label>
    </ligand>
</feature>
<dbReference type="UniPathway" id="UPA00219"/>
<dbReference type="NCBIfam" id="TIGR01205">
    <property type="entry name" value="D_ala_D_alaTIGR"/>
    <property type="match status" value="1"/>
</dbReference>
<dbReference type="PANTHER" id="PTHR23132">
    <property type="entry name" value="D-ALANINE--D-ALANINE LIGASE"/>
    <property type="match status" value="1"/>
</dbReference>
<dbReference type="InterPro" id="IPR016185">
    <property type="entry name" value="PreATP-grasp_dom_sf"/>
</dbReference>
<dbReference type="InterPro" id="IPR013815">
    <property type="entry name" value="ATP_grasp_subdomain_1"/>
</dbReference>
<feature type="binding site" evidence="20">
    <location>
        <position position="259"/>
    </location>
    <ligand>
        <name>Mg(2+)</name>
        <dbReference type="ChEBI" id="CHEBI:18420"/>
        <label>1</label>
    </ligand>
</feature>
<evidence type="ECO:0000256" key="6">
    <source>
        <dbReference type="ARBA" id="ARBA00012216"/>
    </source>
</evidence>
<dbReference type="GO" id="GO:0008360">
    <property type="term" value="P:regulation of cell shape"/>
    <property type="evidence" value="ECO:0007669"/>
    <property type="project" value="UniProtKB-KW"/>
</dbReference>
<feature type="binding site" evidence="20">
    <location>
        <position position="274"/>
    </location>
    <ligand>
        <name>Mg(2+)</name>
        <dbReference type="ChEBI" id="CHEBI:18420"/>
        <label>2</label>
    </ligand>
</feature>
<dbReference type="SUPFAM" id="SSF52440">
    <property type="entry name" value="PreATP-grasp domain"/>
    <property type="match status" value="1"/>
</dbReference>
<dbReference type="EC" id="6.3.2.4" evidence="6 18"/>
<evidence type="ECO:0000256" key="1">
    <source>
        <dbReference type="ARBA" id="ARBA00001936"/>
    </source>
</evidence>
<evidence type="ECO:0000256" key="15">
    <source>
        <dbReference type="ARBA" id="ARBA00023211"/>
    </source>
</evidence>
<evidence type="ECO:0000256" key="19">
    <source>
        <dbReference type="PIRSR" id="PIRSR039102-1"/>
    </source>
</evidence>
<evidence type="ECO:0000256" key="7">
    <source>
        <dbReference type="ARBA" id="ARBA00022490"/>
    </source>
</evidence>
<dbReference type="GO" id="GO:0046872">
    <property type="term" value="F:metal ion binding"/>
    <property type="evidence" value="ECO:0007669"/>
    <property type="project" value="UniProtKB-KW"/>
</dbReference>
<keyword evidence="9 20" id="KW-0479">Metal-binding</keyword>
<keyword evidence="11 21" id="KW-0067">ATP-binding</keyword>
<dbReference type="PROSITE" id="PS00844">
    <property type="entry name" value="DALA_DALA_LIGASE_2"/>
    <property type="match status" value="1"/>
</dbReference>
<feature type="domain" description="ATP-grasp" evidence="22">
    <location>
        <begin position="110"/>
        <end position="305"/>
    </location>
</feature>
<evidence type="ECO:0000256" key="9">
    <source>
        <dbReference type="ARBA" id="ARBA00022723"/>
    </source>
</evidence>
<dbReference type="EMBL" id="QPJY01000001">
    <property type="protein sequence ID" value="RCX33436.1"/>
    <property type="molecule type" value="Genomic_DNA"/>
</dbReference>
<dbReference type="PROSITE" id="PS50975">
    <property type="entry name" value="ATP_GRASP"/>
    <property type="match status" value="1"/>
</dbReference>
<accession>A0A369CL77</accession>
<name>A0A369CL77_9GAMM</name>
<comment type="cofactor">
    <cofactor evidence="1">
        <name>Mn(2+)</name>
        <dbReference type="ChEBI" id="CHEBI:29035"/>
    </cofactor>
</comment>
<dbReference type="PROSITE" id="PS00843">
    <property type="entry name" value="DALA_DALA_LIGASE_1"/>
    <property type="match status" value="1"/>
</dbReference>
<comment type="function">
    <text evidence="2 18">Cell wall formation.</text>
</comment>
<dbReference type="NCBIfam" id="NF002378">
    <property type="entry name" value="PRK01372.1"/>
    <property type="match status" value="1"/>
</dbReference>
<dbReference type="GO" id="GO:0005737">
    <property type="term" value="C:cytoplasm"/>
    <property type="evidence" value="ECO:0007669"/>
    <property type="project" value="UniProtKB-SubCell"/>
</dbReference>
<evidence type="ECO:0000256" key="8">
    <source>
        <dbReference type="ARBA" id="ARBA00022598"/>
    </source>
</evidence>
<dbReference type="PANTHER" id="PTHR23132:SF23">
    <property type="entry name" value="D-ALANINE--D-ALANINE LIGASE B"/>
    <property type="match status" value="1"/>
</dbReference>
<gene>
    <name evidence="18" type="primary">ddl</name>
    <name evidence="23" type="ORF">DFQ59_101739</name>
</gene>
<dbReference type="InterPro" id="IPR011761">
    <property type="entry name" value="ATP-grasp"/>
</dbReference>
<keyword evidence="14 18" id="KW-0573">Peptidoglycan synthesis</keyword>
<dbReference type="OrthoDB" id="9813261at2"/>
<dbReference type="GO" id="GO:0005524">
    <property type="term" value="F:ATP binding"/>
    <property type="evidence" value="ECO:0007669"/>
    <property type="project" value="UniProtKB-UniRule"/>
</dbReference>
<keyword evidence="12 20" id="KW-0460">Magnesium</keyword>
<dbReference type="AlphaFoldDB" id="A0A369CL77"/>
<dbReference type="Gene3D" id="3.40.50.20">
    <property type="match status" value="1"/>
</dbReference>
<dbReference type="PIRSF" id="PIRSF039102">
    <property type="entry name" value="Ddl/VanB"/>
    <property type="match status" value="1"/>
</dbReference>
<keyword evidence="7 18" id="KW-0963">Cytoplasm</keyword>
<evidence type="ECO:0000256" key="17">
    <source>
        <dbReference type="ARBA" id="ARBA00047614"/>
    </source>
</evidence>
<dbReference type="HAMAP" id="MF_00047">
    <property type="entry name" value="Dala_Dala_lig"/>
    <property type="match status" value="1"/>
</dbReference>
<evidence type="ECO:0000256" key="11">
    <source>
        <dbReference type="ARBA" id="ARBA00022840"/>
    </source>
</evidence>
<keyword evidence="15 20" id="KW-0464">Manganese</keyword>
<comment type="pathway">
    <text evidence="4 18">Cell wall biogenesis; peptidoglycan biosynthesis.</text>
</comment>
<evidence type="ECO:0000256" key="13">
    <source>
        <dbReference type="ARBA" id="ARBA00022960"/>
    </source>
</evidence>
<feature type="active site" evidence="19">
    <location>
        <position position="152"/>
    </location>
</feature>
<evidence type="ECO:0000313" key="24">
    <source>
        <dbReference type="Proteomes" id="UP000252707"/>
    </source>
</evidence>
<feature type="active site" evidence="19">
    <location>
        <position position="283"/>
    </location>
</feature>
<comment type="subcellular location">
    <subcellularLocation>
        <location evidence="3 18">Cytoplasm</location>
    </subcellularLocation>
</comment>
<dbReference type="FunFam" id="3.40.50.20:FF:000013">
    <property type="entry name" value="D-alanine--D-alanine ligase"/>
    <property type="match status" value="1"/>
</dbReference>
<dbReference type="Proteomes" id="UP000252707">
    <property type="component" value="Unassembled WGS sequence"/>
</dbReference>
<evidence type="ECO:0000256" key="5">
    <source>
        <dbReference type="ARBA" id="ARBA00010871"/>
    </source>
</evidence>
<keyword evidence="16 18" id="KW-0961">Cell wall biogenesis/degradation</keyword>
<evidence type="ECO:0000256" key="10">
    <source>
        <dbReference type="ARBA" id="ARBA00022741"/>
    </source>
</evidence>
<dbReference type="GO" id="GO:0071555">
    <property type="term" value="P:cell wall organization"/>
    <property type="evidence" value="ECO:0007669"/>
    <property type="project" value="UniProtKB-KW"/>
</dbReference>
<dbReference type="Gene3D" id="3.30.1490.20">
    <property type="entry name" value="ATP-grasp fold, A domain"/>
    <property type="match status" value="1"/>
</dbReference>
<dbReference type="GO" id="GO:0008716">
    <property type="term" value="F:D-alanine-D-alanine ligase activity"/>
    <property type="evidence" value="ECO:0007669"/>
    <property type="project" value="UniProtKB-UniRule"/>
</dbReference>
<evidence type="ECO:0000256" key="14">
    <source>
        <dbReference type="ARBA" id="ARBA00022984"/>
    </source>
</evidence>
<dbReference type="Pfam" id="PF01820">
    <property type="entry name" value="Dala_Dala_lig_N"/>
    <property type="match status" value="1"/>
</dbReference>
<dbReference type="InterPro" id="IPR000291">
    <property type="entry name" value="D-Ala_lig_Van_CS"/>
</dbReference>
<comment type="caution">
    <text evidence="23">The sequence shown here is derived from an EMBL/GenBank/DDBJ whole genome shotgun (WGS) entry which is preliminary data.</text>
</comment>
<evidence type="ECO:0000256" key="4">
    <source>
        <dbReference type="ARBA" id="ARBA00004752"/>
    </source>
</evidence>
<dbReference type="Pfam" id="PF07478">
    <property type="entry name" value="Dala_Dala_lig_C"/>
    <property type="match status" value="1"/>
</dbReference>
<keyword evidence="10 21" id="KW-0547">Nucleotide-binding</keyword>
<keyword evidence="8 18" id="KW-0436">Ligase</keyword>
<dbReference type="InterPro" id="IPR011095">
    <property type="entry name" value="Dala_Dala_lig_C"/>
</dbReference>
<evidence type="ECO:0000256" key="12">
    <source>
        <dbReference type="ARBA" id="ARBA00022842"/>
    </source>
</evidence>
<dbReference type="GO" id="GO:0009252">
    <property type="term" value="P:peptidoglycan biosynthetic process"/>
    <property type="evidence" value="ECO:0007669"/>
    <property type="project" value="UniProtKB-UniRule"/>
</dbReference>
<dbReference type="FunFam" id="3.30.470.20:FF:000008">
    <property type="entry name" value="D-alanine--D-alanine ligase"/>
    <property type="match status" value="1"/>
</dbReference>
<dbReference type="Gene3D" id="3.30.470.20">
    <property type="entry name" value="ATP-grasp fold, B domain"/>
    <property type="match status" value="1"/>
</dbReference>
<evidence type="ECO:0000256" key="18">
    <source>
        <dbReference type="HAMAP-Rule" id="MF_00047"/>
    </source>
</evidence>
<feature type="active site" evidence="19">
    <location>
        <position position="24"/>
    </location>
</feature>
<keyword evidence="13 18" id="KW-0133">Cell shape</keyword>
<comment type="catalytic activity">
    <reaction evidence="17 18">
        <text>2 D-alanine + ATP = D-alanyl-D-alanine + ADP + phosphate + H(+)</text>
        <dbReference type="Rhea" id="RHEA:11224"/>
        <dbReference type="ChEBI" id="CHEBI:15378"/>
        <dbReference type="ChEBI" id="CHEBI:30616"/>
        <dbReference type="ChEBI" id="CHEBI:43474"/>
        <dbReference type="ChEBI" id="CHEBI:57416"/>
        <dbReference type="ChEBI" id="CHEBI:57822"/>
        <dbReference type="ChEBI" id="CHEBI:456216"/>
        <dbReference type="EC" id="6.3.2.4"/>
    </reaction>
</comment>
<comment type="cofactor">
    <cofactor evidence="20">
        <name>Mg(2+)</name>
        <dbReference type="ChEBI" id="CHEBI:18420"/>
    </cofactor>
    <cofactor evidence="20">
        <name>Mn(2+)</name>
        <dbReference type="ChEBI" id="CHEBI:29035"/>
    </cofactor>
    <text evidence="20">Binds 2 magnesium or manganese ions per subunit.</text>
</comment>
<evidence type="ECO:0000256" key="21">
    <source>
        <dbReference type="PROSITE-ProRule" id="PRU00409"/>
    </source>
</evidence>
<evidence type="ECO:0000256" key="20">
    <source>
        <dbReference type="PIRSR" id="PIRSR039102-3"/>
    </source>
</evidence>
<evidence type="ECO:0000256" key="3">
    <source>
        <dbReference type="ARBA" id="ARBA00004496"/>
    </source>
</evidence>
<keyword evidence="24" id="KW-1185">Reference proteome</keyword>
<dbReference type="InterPro" id="IPR011127">
    <property type="entry name" value="Dala_Dala_lig_N"/>
</dbReference>
<evidence type="ECO:0000259" key="22">
    <source>
        <dbReference type="PROSITE" id="PS50975"/>
    </source>
</evidence>
<dbReference type="RefSeq" id="WP_114278273.1">
    <property type="nucleotide sequence ID" value="NZ_QPJY01000001.1"/>
</dbReference>
<proteinExistence type="inferred from homology"/>
<comment type="similarity">
    <text evidence="5 18">Belongs to the D-alanine--D-alanine ligase family.</text>
</comment>
<evidence type="ECO:0000256" key="16">
    <source>
        <dbReference type="ARBA" id="ARBA00023316"/>
    </source>
</evidence>